<name>A0A2U1KEM6_ARTAN</name>
<gene>
    <name evidence="1" type="ORF">CTI12_AA611540</name>
</gene>
<dbReference type="AlphaFoldDB" id="A0A2U1KEM6"/>
<proteinExistence type="predicted"/>
<sequence length="126" mass="14571">MATPPTPYADASTLKFQELKQMAGSNDFNDIFLLLFSQQYTEIDGLTMLLGQRRDQLAKEIRHLEKLVEKGERFCPFHDEGDDGLTFMKETLEIDKKLLASLIGLMDLAREGREKKKHHLARFQKE</sequence>
<accession>A0A2U1KEM6</accession>
<keyword evidence="2" id="KW-1185">Reference proteome</keyword>
<evidence type="ECO:0000313" key="2">
    <source>
        <dbReference type="Proteomes" id="UP000245207"/>
    </source>
</evidence>
<dbReference type="Proteomes" id="UP000245207">
    <property type="component" value="Unassembled WGS sequence"/>
</dbReference>
<organism evidence="1 2">
    <name type="scientific">Artemisia annua</name>
    <name type="common">Sweet wormwood</name>
    <dbReference type="NCBI Taxonomy" id="35608"/>
    <lineage>
        <taxon>Eukaryota</taxon>
        <taxon>Viridiplantae</taxon>
        <taxon>Streptophyta</taxon>
        <taxon>Embryophyta</taxon>
        <taxon>Tracheophyta</taxon>
        <taxon>Spermatophyta</taxon>
        <taxon>Magnoliopsida</taxon>
        <taxon>eudicotyledons</taxon>
        <taxon>Gunneridae</taxon>
        <taxon>Pentapetalae</taxon>
        <taxon>asterids</taxon>
        <taxon>campanulids</taxon>
        <taxon>Asterales</taxon>
        <taxon>Asteraceae</taxon>
        <taxon>Asteroideae</taxon>
        <taxon>Anthemideae</taxon>
        <taxon>Artemisiinae</taxon>
        <taxon>Artemisia</taxon>
    </lineage>
</organism>
<evidence type="ECO:0000313" key="1">
    <source>
        <dbReference type="EMBL" id="PWA35226.1"/>
    </source>
</evidence>
<protein>
    <submittedName>
        <fullName evidence="1">Uncharacterized protein</fullName>
    </submittedName>
</protein>
<reference evidence="1 2" key="1">
    <citation type="journal article" date="2018" name="Mol. Plant">
        <title>The genome of Artemisia annua provides insight into the evolution of Asteraceae family and artemisinin biosynthesis.</title>
        <authorList>
            <person name="Shen Q."/>
            <person name="Zhang L."/>
            <person name="Liao Z."/>
            <person name="Wang S."/>
            <person name="Yan T."/>
            <person name="Shi P."/>
            <person name="Liu M."/>
            <person name="Fu X."/>
            <person name="Pan Q."/>
            <person name="Wang Y."/>
            <person name="Lv Z."/>
            <person name="Lu X."/>
            <person name="Zhang F."/>
            <person name="Jiang W."/>
            <person name="Ma Y."/>
            <person name="Chen M."/>
            <person name="Hao X."/>
            <person name="Li L."/>
            <person name="Tang Y."/>
            <person name="Lv G."/>
            <person name="Zhou Y."/>
            <person name="Sun X."/>
            <person name="Brodelius P.E."/>
            <person name="Rose J.K.C."/>
            <person name="Tang K."/>
        </authorList>
    </citation>
    <scope>NUCLEOTIDE SEQUENCE [LARGE SCALE GENOMIC DNA]</scope>
    <source>
        <strain evidence="2">cv. Huhao1</strain>
        <tissue evidence="1">Leaf</tissue>
    </source>
</reference>
<comment type="caution">
    <text evidence="1">The sequence shown here is derived from an EMBL/GenBank/DDBJ whole genome shotgun (WGS) entry which is preliminary data.</text>
</comment>
<dbReference type="EMBL" id="PKPP01020419">
    <property type="protein sequence ID" value="PWA35226.1"/>
    <property type="molecule type" value="Genomic_DNA"/>
</dbReference>